<dbReference type="Pfam" id="PF00881">
    <property type="entry name" value="Nitroreductase"/>
    <property type="match status" value="1"/>
</dbReference>
<dbReference type="InterPro" id="IPR029479">
    <property type="entry name" value="Nitroreductase"/>
</dbReference>
<gene>
    <name evidence="2" type="ORF">ACFO3Q_04385</name>
</gene>
<dbReference type="NCBIfam" id="TIGR04511">
    <property type="entry name" value="SagB_rel_DH_2"/>
    <property type="match status" value="1"/>
</dbReference>
<organism evidence="2 3">
    <name type="scientific">Coralloluteibacterium thermophilum</name>
    <dbReference type="NCBI Taxonomy" id="2707049"/>
    <lineage>
        <taxon>Bacteria</taxon>
        <taxon>Pseudomonadati</taxon>
        <taxon>Pseudomonadota</taxon>
        <taxon>Gammaproteobacteria</taxon>
        <taxon>Lysobacterales</taxon>
        <taxon>Lysobacteraceae</taxon>
        <taxon>Coralloluteibacterium</taxon>
    </lineage>
</organism>
<evidence type="ECO:0000259" key="1">
    <source>
        <dbReference type="Pfam" id="PF00881"/>
    </source>
</evidence>
<dbReference type="InterPro" id="IPR000415">
    <property type="entry name" value="Nitroreductase-like"/>
</dbReference>
<dbReference type="InterPro" id="IPR052544">
    <property type="entry name" value="Bacteriocin_Proc_Enz"/>
</dbReference>
<accession>A0ABV9NGC4</accession>
<dbReference type="Gene3D" id="3.40.109.10">
    <property type="entry name" value="NADH Oxidase"/>
    <property type="match status" value="1"/>
</dbReference>
<name>A0ABV9NGC4_9GAMM</name>
<dbReference type="InterPro" id="IPR020051">
    <property type="entry name" value="SagB-type_dehydrogenase"/>
</dbReference>
<dbReference type="PANTHER" id="PTHR43745:SF2">
    <property type="entry name" value="NITROREDUCTASE MJ1384-RELATED"/>
    <property type="match status" value="1"/>
</dbReference>
<dbReference type="EMBL" id="JBHSGG010000011">
    <property type="protein sequence ID" value="MFC4727407.1"/>
    <property type="molecule type" value="Genomic_DNA"/>
</dbReference>
<dbReference type="NCBIfam" id="TIGR03605">
    <property type="entry name" value="antibiot_sagB"/>
    <property type="match status" value="1"/>
</dbReference>
<dbReference type="InterPro" id="IPR030965">
    <property type="entry name" value="SagB-rel_DH_2"/>
</dbReference>
<protein>
    <submittedName>
        <fullName evidence="2">Peptide maturation dehydrogenase</fullName>
    </submittedName>
</protein>
<evidence type="ECO:0000313" key="3">
    <source>
        <dbReference type="Proteomes" id="UP001595892"/>
    </source>
</evidence>
<dbReference type="Proteomes" id="UP001595892">
    <property type="component" value="Unassembled WGS sequence"/>
</dbReference>
<dbReference type="CDD" id="cd02142">
    <property type="entry name" value="McbC_SagB-like_oxidoreductase"/>
    <property type="match status" value="1"/>
</dbReference>
<feature type="domain" description="Nitroreductase" evidence="1">
    <location>
        <begin position="190"/>
        <end position="367"/>
    </location>
</feature>
<proteinExistence type="predicted"/>
<keyword evidence="3" id="KW-1185">Reference proteome</keyword>
<evidence type="ECO:0000313" key="2">
    <source>
        <dbReference type="EMBL" id="MFC4727407.1"/>
    </source>
</evidence>
<sequence length="411" mass="44463">MRVRRREPCQIEVADRLTPDVGALLRGEVRLDAEVHCHLLCAVTGRRIPLSRDELALVAGLDARAWVEVDALAERGPLDAAAIRALADRGGLLSDAGTPGAQALREGEESLRRVGWHPQAAVFHALSEWTDAEGEGGDAETPADRLQQFEDMVRRNGIPPEHFFRAVDETAERVRLPDAALEGALAPLLARRATTRHFDRAATLRLDALAQILYGTFGVLGVAEFLPGVVGVRKSSPSGGSLHPIEPYVLALRVAGLAPGLYHYEGDTHRLALLRRLSDEEATALAISFTSGQHYFADAHALVVHVARAERTFWKYRRHAKAYKVLLLDSGHLSQTLHLLAAQSGLGAFYTAAINDGNIARALELMPTRAFALGINGIGVPHADASWLHLPAVAWSPAPNPPSQPLQEPTA</sequence>
<dbReference type="SUPFAM" id="SSF55469">
    <property type="entry name" value="FMN-dependent nitroreductase-like"/>
    <property type="match status" value="1"/>
</dbReference>
<comment type="caution">
    <text evidence="2">The sequence shown here is derived from an EMBL/GenBank/DDBJ whole genome shotgun (WGS) entry which is preliminary data.</text>
</comment>
<reference evidence="3" key="1">
    <citation type="journal article" date="2019" name="Int. J. Syst. Evol. Microbiol.">
        <title>The Global Catalogue of Microorganisms (GCM) 10K type strain sequencing project: providing services to taxonomists for standard genome sequencing and annotation.</title>
        <authorList>
            <consortium name="The Broad Institute Genomics Platform"/>
            <consortium name="The Broad Institute Genome Sequencing Center for Infectious Disease"/>
            <person name="Wu L."/>
            <person name="Ma J."/>
        </authorList>
    </citation>
    <scope>NUCLEOTIDE SEQUENCE [LARGE SCALE GENOMIC DNA]</scope>
    <source>
        <strain evidence="3">CGMCC 1.13574</strain>
    </source>
</reference>
<dbReference type="PANTHER" id="PTHR43745">
    <property type="entry name" value="NITROREDUCTASE MJ1384-RELATED"/>
    <property type="match status" value="1"/>
</dbReference>
<dbReference type="RefSeq" id="WP_377003422.1">
    <property type="nucleotide sequence ID" value="NZ_JBHSGG010000011.1"/>
</dbReference>